<reference evidence="13 14" key="1">
    <citation type="submission" date="2016-10" db="EMBL/GenBank/DDBJ databases">
        <authorList>
            <person name="de Groot N.N."/>
        </authorList>
    </citation>
    <scope>NUCLEOTIDE SEQUENCE [LARGE SCALE GENOMIC DNA]</scope>
    <source>
        <strain evidence="13 14">DSM 22900</strain>
    </source>
</reference>
<sequence>MPDTIKRLLFIDRDGTLIVEPEDEQVDSFAKLKFYPGALQYLPRIAQELDFELVLVTNQDGLGTTSHPEENFWPIHRFVMDTFAGEGAVFTAEHIDRTFPRENAPTRKPGTALLTHYFDADKYDLKRSFVIGDRINDVKLAQNLGARAIWLRNNDTLGASEAHVIDESVVALETSDWRAIYEFLKLGTRQATHRRKTNETDIYIELNLDGKGKADIDTGLPFFDHMLDQIARHGGMDMTVHAKGDLHIDEHHTIEDTGIALGEIFAKTLGDKRGIERYGFTLPMDDCLAQVSIDFGGRSWIIWDATFRREKIGDMPTEMFFHFFKSFSDAAKCNLNVKAEGDNEHHKIEAIFKAFAKAVKKAVRRDAEHMELPSTKGVL</sequence>
<keyword evidence="8 12" id="KW-0368">Histidine biosynthesis</keyword>
<gene>
    <name evidence="12" type="primary">hisB</name>
    <name evidence="13" type="ORF">SAMN05421747_101315</name>
</gene>
<dbReference type="RefSeq" id="WP_090970348.1">
    <property type="nucleotide sequence ID" value="NZ_FOLL01000001.1"/>
</dbReference>
<dbReference type="InterPro" id="IPR006549">
    <property type="entry name" value="HAD-SF_hydro_IIIA"/>
</dbReference>
<dbReference type="GO" id="GO:0005737">
    <property type="term" value="C:cytoplasm"/>
    <property type="evidence" value="ECO:0007669"/>
    <property type="project" value="UniProtKB-SubCell"/>
</dbReference>
<protein>
    <recommendedName>
        <fullName evidence="12">Histidine biosynthesis bifunctional protein HisB</fullName>
    </recommendedName>
    <domain>
        <recommendedName>
            <fullName evidence="12">Histidinol-phosphatase</fullName>
            <ecNumber evidence="12">3.1.3.15</ecNumber>
        </recommendedName>
    </domain>
    <domain>
        <recommendedName>
            <fullName evidence="12">Imidazoleglycerol-phosphate dehydratase</fullName>
            <shortName evidence="12">IGPD</shortName>
            <ecNumber evidence="12">4.2.1.19</ecNumber>
        </recommendedName>
    </domain>
</protein>
<feature type="active site" description="Nucleophile" evidence="12">
    <location>
        <position position="12"/>
    </location>
</feature>
<dbReference type="CDD" id="cd07914">
    <property type="entry name" value="IGPD"/>
    <property type="match status" value="1"/>
</dbReference>
<evidence type="ECO:0000256" key="10">
    <source>
        <dbReference type="ARBA" id="ARBA00023268"/>
    </source>
</evidence>
<dbReference type="NCBIfam" id="NF003937">
    <property type="entry name" value="PRK05446.1"/>
    <property type="match status" value="1"/>
</dbReference>
<dbReference type="UniPathway" id="UPA00031">
    <property type="reaction ID" value="UER00011"/>
</dbReference>
<proteinExistence type="inferred from homology"/>
<feature type="region of interest" description="Histidinol-phosphatase" evidence="12">
    <location>
        <begin position="1"/>
        <end position="188"/>
    </location>
</feature>
<evidence type="ECO:0000256" key="8">
    <source>
        <dbReference type="ARBA" id="ARBA00023102"/>
    </source>
</evidence>
<dbReference type="PROSITE" id="PS00954">
    <property type="entry name" value="IGP_DEHYDRATASE_1"/>
    <property type="match status" value="1"/>
</dbReference>
<dbReference type="HAMAP" id="MF_01022">
    <property type="entry name" value="Bifunc_HisB"/>
    <property type="match status" value="1"/>
</dbReference>
<feature type="binding site" evidence="12">
    <location>
        <position position="14"/>
    </location>
    <ligand>
        <name>Mg(2+)</name>
        <dbReference type="ChEBI" id="CHEBI:18420"/>
    </ligand>
</feature>
<dbReference type="InterPro" id="IPR020565">
    <property type="entry name" value="ImidazoleglycerP_deHydtase_CS"/>
</dbReference>
<accession>A0A1I1E9L3</accession>
<dbReference type="NCBIfam" id="NF002111">
    <property type="entry name" value="PRK00951.2-1"/>
    <property type="match status" value="1"/>
</dbReference>
<dbReference type="AlphaFoldDB" id="A0A1I1E9L3"/>
<dbReference type="PANTHER" id="PTHR23133:SF2">
    <property type="entry name" value="IMIDAZOLEGLYCEROL-PHOSPHATE DEHYDRATASE"/>
    <property type="match status" value="1"/>
</dbReference>
<dbReference type="FunFam" id="3.30.230.40:FF:000001">
    <property type="entry name" value="Imidazoleglycerol-phosphate dehydratase HisB"/>
    <property type="match status" value="1"/>
</dbReference>
<dbReference type="PROSITE" id="PS00955">
    <property type="entry name" value="IGP_DEHYDRATASE_2"/>
    <property type="match status" value="1"/>
</dbReference>
<dbReference type="InterPro" id="IPR023214">
    <property type="entry name" value="HAD_sf"/>
</dbReference>
<dbReference type="NCBIfam" id="NF002114">
    <property type="entry name" value="PRK00951.2-4"/>
    <property type="match status" value="1"/>
</dbReference>
<keyword evidence="7 12" id="KW-0460">Magnesium</keyword>
<comment type="pathway">
    <text evidence="2 12">Amino-acid biosynthesis; L-histidine biosynthesis; L-histidine from 5-phospho-alpha-D-ribose 1-diphosphate: step 6/9.</text>
</comment>
<keyword evidence="14" id="KW-1185">Reference proteome</keyword>
<dbReference type="InterPro" id="IPR006543">
    <property type="entry name" value="Histidinol-phos"/>
</dbReference>
<dbReference type="GO" id="GO:0004424">
    <property type="term" value="F:imidazoleglycerol-phosphate dehydratase activity"/>
    <property type="evidence" value="ECO:0007669"/>
    <property type="project" value="UniProtKB-UniRule"/>
</dbReference>
<dbReference type="HAMAP" id="MF_00076">
    <property type="entry name" value="HisB"/>
    <property type="match status" value="1"/>
</dbReference>
<dbReference type="InterPro" id="IPR020568">
    <property type="entry name" value="Ribosomal_Su5_D2-typ_SF"/>
</dbReference>
<dbReference type="NCBIfam" id="TIGR01261">
    <property type="entry name" value="hisB_Nterm"/>
    <property type="match status" value="1"/>
</dbReference>
<dbReference type="GO" id="GO:0004401">
    <property type="term" value="F:histidinol-phosphatase activity"/>
    <property type="evidence" value="ECO:0007669"/>
    <property type="project" value="UniProtKB-UniRule"/>
</dbReference>
<evidence type="ECO:0000313" key="14">
    <source>
        <dbReference type="Proteomes" id="UP000199577"/>
    </source>
</evidence>
<comment type="similarity">
    <text evidence="12">In the N-terminal section; belongs to the histidinol-phosphatase family.</text>
</comment>
<dbReference type="Pfam" id="PF13242">
    <property type="entry name" value="Hydrolase_like"/>
    <property type="match status" value="1"/>
</dbReference>
<dbReference type="Proteomes" id="UP000199577">
    <property type="component" value="Unassembled WGS sequence"/>
</dbReference>
<dbReference type="EMBL" id="FOLL01000001">
    <property type="protein sequence ID" value="SFB82008.1"/>
    <property type="molecule type" value="Genomic_DNA"/>
</dbReference>
<evidence type="ECO:0000256" key="2">
    <source>
        <dbReference type="ARBA" id="ARBA00005047"/>
    </source>
</evidence>
<dbReference type="PANTHER" id="PTHR23133">
    <property type="entry name" value="IMIDAZOLEGLYCEROL-PHOSPHATE DEHYDRATASE HIS7"/>
    <property type="match status" value="1"/>
</dbReference>
<comment type="caution">
    <text evidence="12">Lacks conserved residue(s) required for the propagation of feature annotation.</text>
</comment>
<keyword evidence="4 12" id="KW-0028">Amino-acid biosynthesis</keyword>
<comment type="subcellular location">
    <subcellularLocation>
        <location evidence="12">Cytoplasm</location>
    </subcellularLocation>
</comment>
<dbReference type="EC" id="4.2.1.19" evidence="12"/>
<keyword evidence="3 12" id="KW-0963">Cytoplasm</keyword>
<dbReference type="InterPro" id="IPR005954">
    <property type="entry name" value="HisB_N"/>
</dbReference>
<keyword evidence="5 12" id="KW-0479">Metal-binding</keyword>
<dbReference type="SUPFAM" id="SSF54211">
    <property type="entry name" value="Ribosomal protein S5 domain 2-like"/>
    <property type="match status" value="2"/>
</dbReference>
<evidence type="ECO:0000256" key="9">
    <source>
        <dbReference type="ARBA" id="ARBA00023239"/>
    </source>
</evidence>
<evidence type="ECO:0000256" key="12">
    <source>
        <dbReference type="HAMAP-Rule" id="MF_01022"/>
    </source>
</evidence>
<feature type="binding site" evidence="12">
    <location>
        <position position="133"/>
    </location>
    <ligand>
        <name>Mg(2+)</name>
        <dbReference type="ChEBI" id="CHEBI:18420"/>
    </ligand>
</feature>
<dbReference type="GO" id="GO:0046872">
    <property type="term" value="F:metal ion binding"/>
    <property type="evidence" value="ECO:0007669"/>
    <property type="project" value="UniProtKB-KW"/>
</dbReference>
<keyword evidence="10 12" id="KW-0511">Multifunctional enzyme</keyword>
<comment type="pathway">
    <text evidence="12">Amino-acid biosynthesis; L-histidine biosynthesis; L-histidine from 5-phospho-alpha-D-ribose 1-diphosphate: step 8/9.</text>
</comment>
<evidence type="ECO:0000256" key="1">
    <source>
        <dbReference type="ARBA" id="ARBA00001946"/>
    </source>
</evidence>
<dbReference type="SUPFAM" id="SSF56784">
    <property type="entry name" value="HAD-like"/>
    <property type="match status" value="1"/>
</dbReference>
<dbReference type="Gene3D" id="3.40.50.1000">
    <property type="entry name" value="HAD superfamily/HAD-like"/>
    <property type="match status" value="1"/>
</dbReference>
<comment type="cofactor">
    <cofactor evidence="1 12">
        <name>Mg(2+)</name>
        <dbReference type="ChEBI" id="CHEBI:18420"/>
    </cofactor>
</comment>
<evidence type="ECO:0000256" key="3">
    <source>
        <dbReference type="ARBA" id="ARBA00022490"/>
    </source>
</evidence>
<feature type="binding site" evidence="12">
    <location>
        <position position="12"/>
    </location>
    <ligand>
        <name>Mg(2+)</name>
        <dbReference type="ChEBI" id="CHEBI:18420"/>
    </ligand>
</feature>
<dbReference type="NCBIfam" id="TIGR01656">
    <property type="entry name" value="Histidinol-ppas"/>
    <property type="match status" value="1"/>
</dbReference>
<keyword evidence="6 12" id="KW-0378">Hydrolase</keyword>
<evidence type="ECO:0000256" key="6">
    <source>
        <dbReference type="ARBA" id="ARBA00022801"/>
    </source>
</evidence>
<comment type="catalytic activity">
    <reaction evidence="12">
        <text>D-erythro-1-(imidazol-4-yl)glycerol 3-phosphate = 3-(imidazol-4-yl)-2-oxopropyl phosphate + H2O</text>
        <dbReference type="Rhea" id="RHEA:11040"/>
        <dbReference type="ChEBI" id="CHEBI:15377"/>
        <dbReference type="ChEBI" id="CHEBI:57766"/>
        <dbReference type="ChEBI" id="CHEBI:58278"/>
        <dbReference type="EC" id="4.2.1.19"/>
    </reaction>
</comment>
<evidence type="ECO:0000313" key="13">
    <source>
        <dbReference type="EMBL" id="SFB82008.1"/>
    </source>
</evidence>
<dbReference type="OrthoDB" id="9790411at2"/>
<feature type="region of interest" description="Imidazoleglycerol-phosphate dehydratase" evidence="12">
    <location>
        <begin position="189"/>
        <end position="379"/>
    </location>
</feature>
<dbReference type="Gene3D" id="3.30.230.40">
    <property type="entry name" value="Imidazole glycerol phosphate dehydratase, domain 1"/>
    <property type="match status" value="2"/>
</dbReference>
<dbReference type="Pfam" id="PF00475">
    <property type="entry name" value="IGPD"/>
    <property type="match status" value="1"/>
</dbReference>
<dbReference type="FunFam" id="3.30.230.40:FF:000003">
    <property type="entry name" value="Imidazoleglycerol-phosphate dehydratase HisB"/>
    <property type="match status" value="1"/>
</dbReference>
<evidence type="ECO:0000256" key="11">
    <source>
        <dbReference type="ARBA" id="ARBA00049158"/>
    </source>
</evidence>
<evidence type="ECO:0000256" key="7">
    <source>
        <dbReference type="ARBA" id="ARBA00022842"/>
    </source>
</evidence>
<comment type="similarity">
    <text evidence="12">In the C-terminal section; belongs to the imidazoleglycerol-phosphate dehydratase family.</text>
</comment>
<keyword evidence="9 12" id="KW-0456">Lyase</keyword>
<evidence type="ECO:0000256" key="5">
    <source>
        <dbReference type="ARBA" id="ARBA00022723"/>
    </source>
</evidence>
<name>A0A1I1E9L3_9SPHI</name>
<dbReference type="STRING" id="623281.SAMN05421747_101315"/>
<evidence type="ECO:0000256" key="4">
    <source>
        <dbReference type="ARBA" id="ARBA00022605"/>
    </source>
</evidence>
<organism evidence="13 14">
    <name type="scientific">Parapedobacter composti</name>
    <dbReference type="NCBI Taxonomy" id="623281"/>
    <lineage>
        <taxon>Bacteria</taxon>
        <taxon>Pseudomonadati</taxon>
        <taxon>Bacteroidota</taxon>
        <taxon>Sphingobacteriia</taxon>
        <taxon>Sphingobacteriales</taxon>
        <taxon>Sphingobacteriaceae</taxon>
        <taxon>Parapedobacter</taxon>
    </lineage>
</organism>
<dbReference type="InterPro" id="IPR000807">
    <property type="entry name" value="ImidazoleglycerolP_deHydtase"/>
</dbReference>
<dbReference type="EC" id="3.1.3.15" evidence="12"/>
<dbReference type="InterPro" id="IPR038494">
    <property type="entry name" value="IGPD_sf"/>
</dbReference>
<dbReference type="InterPro" id="IPR036412">
    <property type="entry name" value="HAD-like_sf"/>
</dbReference>
<comment type="catalytic activity">
    <reaction evidence="11 12">
        <text>L-histidinol phosphate + H2O = L-histidinol + phosphate</text>
        <dbReference type="Rhea" id="RHEA:14465"/>
        <dbReference type="ChEBI" id="CHEBI:15377"/>
        <dbReference type="ChEBI" id="CHEBI:43474"/>
        <dbReference type="ChEBI" id="CHEBI:57699"/>
        <dbReference type="ChEBI" id="CHEBI:57980"/>
        <dbReference type="EC" id="3.1.3.15"/>
    </reaction>
</comment>
<feature type="active site" description="Proton donor" evidence="12">
    <location>
        <position position="14"/>
    </location>
</feature>
<dbReference type="GO" id="GO:0000105">
    <property type="term" value="P:L-histidine biosynthetic process"/>
    <property type="evidence" value="ECO:0007669"/>
    <property type="project" value="UniProtKB-UniRule"/>
</dbReference>
<dbReference type="InterPro" id="IPR020566">
    <property type="entry name" value="His_synth_bifunc_HisB"/>
</dbReference>
<dbReference type="NCBIfam" id="TIGR01662">
    <property type="entry name" value="HAD-SF-IIIA"/>
    <property type="match status" value="1"/>
</dbReference>